<dbReference type="EMBL" id="UYRV01132195">
    <property type="protein sequence ID" value="VDN37625.1"/>
    <property type="molecule type" value="Genomic_DNA"/>
</dbReference>
<organism evidence="2 3">
    <name type="scientific">Cylicostephanus goldi</name>
    <name type="common">Nematode worm</name>
    <dbReference type="NCBI Taxonomy" id="71465"/>
    <lineage>
        <taxon>Eukaryota</taxon>
        <taxon>Metazoa</taxon>
        <taxon>Ecdysozoa</taxon>
        <taxon>Nematoda</taxon>
        <taxon>Chromadorea</taxon>
        <taxon>Rhabditida</taxon>
        <taxon>Rhabditina</taxon>
        <taxon>Rhabditomorpha</taxon>
        <taxon>Strongyloidea</taxon>
        <taxon>Strongylidae</taxon>
        <taxon>Cylicostephanus</taxon>
    </lineage>
</organism>
<keyword evidence="3" id="KW-1185">Reference proteome</keyword>
<dbReference type="AlphaFoldDB" id="A0A3P7N5C0"/>
<dbReference type="InterPro" id="IPR036291">
    <property type="entry name" value="NAD(P)-bd_dom_sf"/>
</dbReference>
<gene>
    <name evidence="2" type="ORF">CGOC_LOCUS13520</name>
</gene>
<dbReference type="SUPFAM" id="SSF51735">
    <property type="entry name" value="NAD(P)-binding Rossmann-fold domains"/>
    <property type="match status" value="1"/>
</dbReference>
<dbReference type="OrthoDB" id="10059875at2759"/>
<sequence length="70" mass="7633">MGADEKKVLLLGAGMVSGPFADFYSKQAKVHVTVATESREDGHRLAKSDNITPLVVDVAREHDVLDQLVR</sequence>
<dbReference type="Proteomes" id="UP000271889">
    <property type="component" value="Unassembled WGS sequence"/>
</dbReference>
<evidence type="ECO:0000259" key="1">
    <source>
        <dbReference type="Pfam" id="PF03435"/>
    </source>
</evidence>
<reference evidence="2 3" key="1">
    <citation type="submission" date="2018-11" db="EMBL/GenBank/DDBJ databases">
        <authorList>
            <consortium name="Pathogen Informatics"/>
        </authorList>
    </citation>
    <scope>NUCLEOTIDE SEQUENCE [LARGE SCALE GENOMIC DNA]</scope>
</reference>
<proteinExistence type="predicted"/>
<evidence type="ECO:0000313" key="2">
    <source>
        <dbReference type="EMBL" id="VDN37625.1"/>
    </source>
</evidence>
<dbReference type="Gene3D" id="3.40.50.720">
    <property type="entry name" value="NAD(P)-binding Rossmann-like Domain"/>
    <property type="match status" value="1"/>
</dbReference>
<accession>A0A3P7N5C0</accession>
<protein>
    <recommendedName>
        <fullName evidence="1">Saccharopine dehydrogenase NADP binding domain-containing protein</fullName>
    </recommendedName>
</protein>
<feature type="domain" description="Saccharopine dehydrogenase NADP binding" evidence="1">
    <location>
        <begin position="8"/>
        <end position="70"/>
    </location>
</feature>
<dbReference type="InterPro" id="IPR005097">
    <property type="entry name" value="Sacchrp_dh_NADP-bd"/>
</dbReference>
<evidence type="ECO:0000313" key="3">
    <source>
        <dbReference type="Proteomes" id="UP000271889"/>
    </source>
</evidence>
<dbReference type="Pfam" id="PF03435">
    <property type="entry name" value="Sacchrp_dh_NADP"/>
    <property type="match status" value="1"/>
</dbReference>
<name>A0A3P7N5C0_CYLGO</name>